<dbReference type="AlphaFoldDB" id="A0A6H2GUQ6"/>
<evidence type="ECO:0000313" key="11">
    <source>
        <dbReference type="Proteomes" id="UP000502136"/>
    </source>
</evidence>
<comment type="pathway">
    <text evidence="1">Glycolipid metabolism; diglucosyl-diacylglycerol biosynthesis.</text>
</comment>
<dbReference type="InterPro" id="IPR005771">
    <property type="entry name" value="GalU_uridylyltTrfase_bac/arc"/>
</dbReference>
<proteinExistence type="inferred from homology"/>
<feature type="domain" description="Nucleotidyl transferase" evidence="9">
    <location>
        <begin position="6"/>
        <end position="257"/>
    </location>
</feature>
<dbReference type="SUPFAM" id="SSF53448">
    <property type="entry name" value="Nucleotide-diphospho-sugar transferases"/>
    <property type="match status" value="1"/>
</dbReference>
<comment type="catalytic activity">
    <reaction evidence="7 8">
        <text>alpha-D-glucose 1-phosphate + UTP + H(+) = UDP-alpha-D-glucose + diphosphate</text>
        <dbReference type="Rhea" id="RHEA:19889"/>
        <dbReference type="ChEBI" id="CHEBI:15378"/>
        <dbReference type="ChEBI" id="CHEBI:33019"/>
        <dbReference type="ChEBI" id="CHEBI:46398"/>
        <dbReference type="ChEBI" id="CHEBI:58601"/>
        <dbReference type="ChEBI" id="CHEBI:58885"/>
        <dbReference type="EC" id="2.7.7.9"/>
    </reaction>
</comment>
<dbReference type="EMBL" id="CP051428">
    <property type="protein sequence ID" value="QJC51125.1"/>
    <property type="molecule type" value="Genomic_DNA"/>
</dbReference>
<dbReference type="RefSeq" id="WP_168906779.1">
    <property type="nucleotide sequence ID" value="NZ_CP051428.1"/>
</dbReference>
<keyword evidence="5 8" id="KW-0808">Transferase</keyword>
<evidence type="ECO:0000256" key="1">
    <source>
        <dbReference type="ARBA" id="ARBA00005164"/>
    </source>
</evidence>
<evidence type="ECO:0000256" key="2">
    <source>
        <dbReference type="ARBA" id="ARBA00005189"/>
    </source>
</evidence>
<evidence type="ECO:0000256" key="3">
    <source>
        <dbReference type="ARBA" id="ARBA00006890"/>
    </source>
</evidence>
<comment type="pathway">
    <text evidence="2">Lipid metabolism.</text>
</comment>
<dbReference type="GO" id="GO:0003983">
    <property type="term" value="F:UTP:glucose-1-phosphate uridylyltransferase activity"/>
    <property type="evidence" value="ECO:0007669"/>
    <property type="project" value="UniProtKB-EC"/>
</dbReference>
<evidence type="ECO:0000256" key="7">
    <source>
        <dbReference type="ARBA" id="ARBA00048128"/>
    </source>
</evidence>
<keyword evidence="11" id="KW-1185">Reference proteome</keyword>
<dbReference type="Proteomes" id="UP000502136">
    <property type="component" value="Chromosome"/>
</dbReference>
<protein>
    <recommendedName>
        <fullName evidence="4 8">UTP--glucose-1-phosphate uridylyltransferase</fullName>
        <ecNumber evidence="4 8">2.7.7.9</ecNumber>
    </recommendedName>
    <alternativeName>
        <fullName evidence="8">UDP-glucose pyrophosphorylase</fullName>
    </alternativeName>
</protein>
<dbReference type="InterPro" id="IPR029044">
    <property type="entry name" value="Nucleotide-diphossugar_trans"/>
</dbReference>
<name>A0A6H2GUQ6_9BACL</name>
<dbReference type="FunFam" id="3.90.550.10:FF:000045">
    <property type="entry name" value="UTP--glucose-1-phosphate uridylyltransferase"/>
    <property type="match status" value="1"/>
</dbReference>
<evidence type="ECO:0000256" key="8">
    <source>
        <dbReference type="RuleBase" id="RU361259"/>
    </source>
</evidence>
<comment type="similarity">
    <text evidence="3 8">Belongs to the UDPGP type 2 family.</text>
</comment>
<accession>A0A6H2GUQ6</accession>
<dbReference type="CDD" id="cd02541">
    <property type="entry name" value="UGPase_prokaryotic"/>
    <property type="match status" value="1"/>
</dbReference>
<dbReference type="GO" id="GO:0006011">
    <property type="term" value="P:UDP-alpha-D-glucose metabolic process"/>
    <property type="evidence" value="ECO:0007669"/>
    <property type="project" value="InterPro"/>
</dbReference>
<dbReference type="KEGG" id="palr:HGI30_05810"/>
<sequence>MKKVRKAIIPAAGLGTRFLPATKAMPKEMLPIVDKPTIQYIVEEAVQSGIEDIIIVTGKGKRAIEDHFDIAFELEHTLEKKGKSDMLSEVRKSSHVDIHYIRQKEAKGLGHAVWCARNFIGDEPFAVLLGDDIVQADVPCTKQLINQFNVHQKSIIGARTVGINETDRYGIVDPLDNNERLYRVNRFVEKPPIGQAPSNLAIMGRYIFTPNIFDFLEMQKIGAGGEIQLTDAIQLLNESQGVLAYDFEGDRYDVGEKLGFILTSVEFALKNDELRLPLLAELEQILEKEVNKTYRSRGE</sequence>
<dbReference type="Pfam" id="PF00483">
    <property type="entry name" value="NTP_transferase"/>
    <property type="match status" value="1"/>
</dbReference>
<reference evidence="10 11" key="1">
    <citation type="submission" date="2020-04" db="EMBL/GenBank/DDBJ databases">
        <title>Novel Paenibacillus strain UniB2 isolated from commercial digestive syrup.</title>
        <authorList>
            <person name="Thorat V."/>
            <person name="Kirdat K."/>
            <person name="Tiwarekar B."/>
            <person name="Yadav A."/>
        </authorList>
    </citation>
    <scope>NUCLEOTIDE SEQUENCE [LARGE SCALE GENOMIC DNA]</scope>
    <source>
        <strain evidence="10 11">UniB2</strain>
    </source>
</reference>
<keyword evidence="6 8" id="KW-0548">Nucleotidyltransferase</keyword>
<organism evidence="10 11">
    <name type="scientific">Paenibacillus albicereus</name>
    <dbReference type="NCBI Taxonomy" id="2726185"/>
    <lineage>
        <taxon>Bacteria</taxon>
        <taxon>Bacillati</taxon>
        <taxon>Bacillota</taxon>
        <taxon>Bacilli</taxon>
        <taxon>Bacillales</taxon>
        <taxon>Paenibacillaceae</taxon>
        <taxon>Paenibacillus</taxon>
    </lineage>
</organism>
<evidence type="ECO:0000313" key="10">
    <source>
        <dbReference type="EMBL" id="QJC51125.1"/>
    </source>
</evidence>
<evidence type="ECO:0000256" key="5">
    <source>
        <dbReference type="ARBA" id="ARBA00022679"/>
    </source>
</evidence>
<evidence type="ECO:0000256" key="4">
    <source>
        <dbReference type="ARBA" id="ARBA00012415"/>
    </source>
</evidence>
<dbReference type="PANTHER" id="PTHR43197">
    <property type="entry name" value="UTP--GLUCOSE-1-PHOSPHATE URIDYLYLTRANSFERASE"/>
    <property type="match status" value="1"/>
</dbReference>
<dbReference type="InterPro" id="IPR005835">
    <property type="entry name" value="NTP_transferase_dom"/>
</dbReference>
<dbReference type="PANTHER" id="PTHR43197:SF1">
    <property type="entry name" value="UTP--GLUCOSE-1-PHOSPHATE URIDYLYLTRANSFERASE"/>
    <property type="match status" value="1"/>
</dbReference>
<evidence type="ECO:0000259" key="9">
    <source>
        <dbReference type="Pfam" id="PF00483"/>
    </source>
</evidence>
<dbReference type="EC" id="2.7.7.9" evidence="4 8"/>
<gene>
    <name evidence="10" type="primary">galU</name>
    <name evidence="10" type="ORF">HGI30_05810</name>
</gene>
<dbReference type="Gene3D" id="3.90.550.10">
    <property type="entry name" value="Spore Coat Polysaccharide Biosynthesis Protein SpsA, Chain A"/>
    <property type="match status" value="1"/>
</dbReference>
<evidence type="ECO:0000256" key="6">
    <source>
        <dbReference type="ARBA" id="ARBA00022695"/>
    </source>
</evidence>
<dbReference type="NCBIfam" id="TIGR01099">
    <property type="entry name" value="galU"/>
    <property type="match status" value="1"/>
</dbReference>